<feature type="domain" description="AB hydrolase-1" evidence="4">
    <location>
        <begin position="66"/>
        <end position="331"/>
    </location>
</feature>
<keyword evidence="3" id="KW-0175">Coiled coil</keyword>
<evidence type="ECO:0000256" key="3">
    <source>
        <dbReference type="SAM" id="Coils"/>
    </source>
</evidence>
<comment type="similarity">
    <text evidence="1">Belongs to the peptidase S33 family.</text>
</comment>
<keyword evidence="5" id="KW-0031">Aminopeptidase</keyword>
<gene>
    <name evidence="5" type="primary">pip_1</name>
    <name evidence="5" type="ORF">NEOCIP111885_00566</name>
</gene>
<dbReference type="SUPFAM" id="SSF53474">
    <property type="entry name" value="alpha/beta-Hydrolases"/>
    <property type="match status" value="1"/>
</dbReference>
<feature type="coiled-coil region" evidence="3">
    <location>
        <begin position="175"/>
        <end position="214"/>
    </location>
</feature>
<dbReference type="PANTHER" id="PTHR43194:SF2">
    <property type="entry name" value="PEROXISOMAL MEMBRANE PROTEIN LPX1"/>
    <property type="match status" value="1"/>
</dbReference>
<evidence type="ECO:0000259" key="4">
    <source>
        <dbReference type="Pfam" id="PF00561"/>
    </source>
</evidence>
<name>A0A9C7G7A6_9BACI</name>
<evidence type="ECO:0000256" key="1">
    <source>
        <dbReference type="ARBA" id="ARBA00010088"/>
    </source>
</evidence>
<dbReference type="GO" id="GO:0004177">
    <property type="term" value="F:aminopeptidase activity"/>
    <property type="evidence" value="ECO:0007669"/>
    <property type="project" value="UniProtKB-KW"/>
</dbReference>
<sequence>MKRKIMTYKCLKGFIVLIVGILLLGLIFPTWTPRINGVNSISTLDQIEVNGTKLEVMIRGVDRNNPIILFVHGGPGCSEIPYVRKYQDILEENFTIVHYDQRGSGKSYHFFEDYSNLSADLHVDDLIALTEYITEQLNQEKVLLIGHSYGTYIGMKAAKKAPERFAAYIGIGQVADTVQSEMDSLEYTINQAELANHSKDVEELEALKESILREEKLTPRRLVRKYGGAARLINDNIDYYLGFLLNREYNLLDIIRYVRGVAISQEILIPEERKHNITSIKELELPVYFVMGKYDYMTSTSAAKTYYQQIDAPLKDFVQFEHSAHYPQFEEKELFAEWLNQTWSELVGQ</sequence>
<protein>
    <submittedName>
        <fullName evidence="5">Proline iminopeptidase</fullName>
        <ecNumber evidence="5">3.4.11.5</ecNumber>
    </submittedName>
</protein>
<evidence type="ECO:0000313" key="6">
    <source>
        <dbReference type="Proteomes" id="UP000789845"/>
    </source>
</evidence>
<keyword evidence="2 5" id="KW-0378">Hydrolase</keyword>
<accession>A0A9C7G7A6</accession>
<reference evidence="5" key="1">
    <citation type="submission" date="2021-10" db="EMBL/GenBank/DDBJ databases">
        <authorList>
            <person name="Criscuolo A."/>
        </authorList>
    </citation>
    <scope>NUCLEOTIDE SEQUENCE</scope>
    <source>
        <strain evidence="5">CIP111885</strain>
    </source>
</reference>
<dbReference type="GO" id="GO:0006508">
    <property type="term" value="P:proteolysis"/>
    <property type="evidence" value="ECO:0007669"/>
    <property type="project" value="InterPro"/>
</dbReference>
<dbReference type="InterPro" id="IPR029058">
    <property type="entry name" value="AB_hydrolase_fold"/>
</dbReference>
<keyword evidence="5" id="KW-0645">Protease</keyword>
<dbReference type="InterPro" id="IPR002410">
    <property type="entry name" value="Peptidase_S33"/>
</dbReference>
<evidence type="ECO:0000256" key="2">
    <source>
        <dbReference type="ARBA" id="ARBA00022801"/>
    </source>
</evidence>
<dbReference type="PANTHER" id="PTHR43194">
    <property type="entry name" value="HYDROLASE ALPHA/BETA FOLD FAMILY"/>
    <property type="match status" value="1"/>
</dbReference>
<dbReference type="Pfam" id="PF00561">
    <property type="entry name" value="Abhydrolase_1"/>
    <property type="match status" value="1"/>
</dbReference>
<dbReference type="Gene3D" id="3.40.50.1820">
    <property type="entry name" value="alpha/beta hydrolase"/>
    <property type="match status" value="1"/>
</dbReference>
<dbReference type="AlphaFoldDB" id="A0A9C7G7A6"/>
<dbReference type="Proteomes" id="UP000789845">
    <property type="component" value="Unassembled WGS sequence"/>
</dbReference>
<dbReference type="InterPro" id="IPR000073">
    <property type="entry name" value="AB_hydrolase_1"/>
</dbReference>
<evidence type="ECO:0000313" key="5">
    <source>
        <dbReference type="EMBL" id="CAG9606878.1"/>
    </source>
</evidence>
<keyword evidence="6" id="KW-1185">Reference proteome</keyword>
<proteinExistence type="inferred from homology"/>
<dbReference type="InterPro" id="IPR050228">
    <property type="entry name" value="Carboxylesterase_BioH"/>
</dbReference>
<dbReference type="EMBL" id="CAKJTG010000003">
    <property type="protein sequence ID" value="CAG9606878.1"/>
    <property type="molecule type" value="Genomic_DNA"/>
</dbReference>
<dbReference type="EC" id="3.4.11.5" evidence="5"/>
<comment type="caution">
    <text evidence="5">The sequence shown here is derived from an EMBL/GenBank/DDBJ whole genome shotgun (WGS) entry which is preliminary data.</text>
</comment>
<dbReference type="PRINTS" id="PR00793">
    <property type="entry name" value="PROAMNOPTASE"/>
</dbReference>
<organism evidence="5 6">
    <name type="scientific">Pseudoneobacillus rhizosphaerae</name>
    <dbReference type="NCBI Taxonomy" id="2880968"/>
    <lineage>
        <taxon>Bacteria</taxon>
        <taxon>Bacillati</taxon>
        <taxon>Bacillota</taxon>
        <taxon>Bacilli</taxon>
        <taxon>Bacillales</taxon>
        <taxon>Bacillaceae</taxon>
        <taxon>Pseudoneobacillus</taxon>
    </lineage>
</organism>